<dbReference type="PROSITE" id="PS50109">
    <property type="entry name" value="HIS_KIN"/>
    <property type="match status" value="1"/>
</dbReference>
<dbReference type="PANTHER" id="PTHR45339:SF1">
    <property type="entry name" value="HYBRID SIGNAL TRANSDUCTION HISTIDINE KINASE J"/>
    <property type="match status" value="1"/>
</dbReference>
<dbReference type="InterPro" id="IPR004358">
    <property type="entry name" value="Sig_transdc_His_kin-like_C"/>
</dbReference>
<dbReference type="Pfam" id="PF08448">
    <property type="entry name" value="PAS_4"/>
    <property type="match status" value="1"/>
</dbReference>
<keyword evidence="3 5" id="KW-0597">Phosphoprotein</keyword>
<evidence type="ECO:0000313" key="9">
    <source>
        <dbReference type="Proteomes" id="UP001056201"/>
    </source>
</evidence>
<dbReference type="InterPro" id="IPR036097">
    <property type="entry name" value="HisK_dim/P_sf"/>
</dbReference>
<dbReference type="InterPro" id="IPR003661">
    <property type="entry name" value="HisK_dim/P_dom"/>
</dbReference>
<dbReference type="CDD" id="cd16922">
    <property type="entry name" value="HATPase_EvgS-ArcB-TorS-like"/>
    <property type="match status" value="1"/>
</dbReference>
<evidence type="ECO:0000256" key="2">
    <source>
        <dbReference type="ARBA" id="ARBA00012438"/>
    </source>
</evidence>
<dbReference type="InterPro" id="IPR001789">
    <property type="entry name" value="Sig_transdc_resp-reg_receiver"/>
</dbReference>
<dbReference type="InterPro" id="IPR003594">
    <property type="entry name" value="HATPase_dom"/>
</dbReference>
<dbReference type="InterPro" id="IPR035965">
    <property type="entry name" value="PAS-like_dom_sf"/>
</dbReference>
<dbReference type="EC" id="2.7.13.3" evidence="2"/>
<dbReference type="SMART" id="SM00091">
    <property type="entry name" value="PAS"/>
    <property type="match status" value="2"/>
</dbReference>
<feature type="domain" description="Histidine kinase" evidence="6">
    <location>
        <begin position="300"/>
        <end position="523"/>
    </location>
</feature>
<dbReference type="Proteomes" id="UP001056201">
    <property type="component" value="Chromosome 2"/>
</dbReference>
<feature type="domain" description="Response regulatory" evidence="7">
    <location>
        <begin position="548"/>
        <end position="664"/>
    </location>
</feature>
<dbReference type="SUPFAM" id="SSF55874">
    <property type="entry name" value="ATPase domain of HSP90 chaperone/DNA topoisomerase II/histidine kinase"/>
    <property type="match status" value="1"/>
</dbReference>
<proteinExistence type="predicted"/>
<dbReference type="InterPro" id="IPR005467">
    <property type="entry name" value="His_kinase_dom"/>
</dbReference>
<dbReference type="PROSITE" id="PS50110">
    <property type="entry name" value="RESPONSE_REGULATORY"/>
    <property type="match status" value="1"/>
</dbReference>
<dbReference type="NCBIfam" id="TIGR00229">
    <property type="entry name" value="sensory_box"/>
    <property type="match status" value="2"/>
</dbReference>
<dbReference type="SMART" id="SM00388">
    <property type="entry name" value="HisKA"/>
    <property type="match status" value="1"/>
</dbReference>
<dbReference type="Gene3D" id="3.40.50.2300">
    <property type="match status" value="1"/>
</dbReference>
<dbReference type="Gene3D" id="3.30.565.10">
    <property type="entry name" value="Histidine kinase-like ATPase, C-terminal domain"/>
    <property type="match status" value="1"/>
</dbReference>
<dbReference type="Pfam" id="PF13426">
    <property type="entry name" value="PAS_9"/>
    <property type="match status" value="1"/>
</dbReference>
<dbReference type="CDD" id="cd00082">
    <property type="entry name" value="HisKA"/>
    <property type="match status" value="1"/>
</dbReference>
<dbReference type="GO" id="GO:0005524">
    <property type="term" value="F:ATP binding"/>
    <property type="evidence" value="ECO:0007669"/>
    <property type="project" value="UniProtKB-KW"/>
</dbReference>
<keyword evidence="4" id="KW-0902">Two-component regulatory system</keyword>
<evidence type="ECO:0000313" key="8">
    <source>
        <dbReference type="EMBL" id="URI09161.1"/>
    </source>
</evidence>
<dbReference type="InterPro" id="IPR036890">
    <property type="entry name" value="HATPase_C_sf"/>
</dbReference>
<dbReference type="PANTHER" id="PTHR45339">
    <property type="entry name" value="HYBRID SIGNAL TRANSDUCTION HISTIDINE KINASE J"/>
    <property type="match status" value="1"/>
</dbReference>
<dbReference type="Pfam" id="PF00072">
    <property type="entry name" value="Response_reg"/>
    <property type="match status" value="1"/>
</dbReference>
<evidence type="ECO:0000256" key="3">
    <source>
        <dbReference type="ARBA" id="ARBA00022553"/>
    </source>
</evidence>
<keyword evidence="9" id="KW-1185">Reference proteome</keyword>
<keyword evidence="8" id="KW-0067">ATP-binding</keyword>
<evidence type="ECO:0000259" key="6">
    <source>
        <dbReference type="PROSITE" id="PS50109"/>
    </source>
</evidence>
<organism evidence="8 9">
    <name type="scientific">Aquincola tertiaricarbonis</name>
    <dbReference type="NCBI Taxonomy" id="391953"/>
    <lineage>
        <taxon>Bacteria</taxon>
        <taxon>Pseudomonadati</taxon>
        <taxon>Pseudomonadota</taxon>
        <taxon>Betaproteobacteria</taxon>
        <taxon>Burkholderiales</taxon>
        <taxon>Sphaerotilaceae</taxon>
        <taxon>Aquincola</taxon>
    </lineage>
</organism>
<evidence type="ECO:0000256" key="5">
    <source>
        <dbReference type="PROSITE-ProRule" id="PRU00169"/>
    </source>
</evidence>
<dbReference type="PRINTS" id="PR00344">
    <property type="entry name" value="BCTRLSENSOR"/>
</dbReference>
<dbReference type="SMART" id="SM00387">
    <property type="entry name" value="HATPase_c"/>
    <property type="match status" value="1"/>
</dbReference>
<dbReference type="CDD" id="cd17546">
    <property type="entry name" value="REC_hyHK_CKI1_RcsC-like"/>
    <property type="match status" value="1"/>
</dbReference>
<dbReference type="SMART" id="SM00448">
    <property type="entry name" value="REC"/>
    <property type="match status" value="1"/>
</dbReference>
<dbReference type="SUPFAM" id="SSF47384">
    <property type="entry name" value="Homodimeric domain of signal transducing histidine kinase"/>
    <property type="match status" value="1"/>
</dbReference>
<name>A0ABY4SAS6_AQUTE</name>
<dbReference type="Gene3D" id="1.10.287.130">
    <property type="match status" value="1"/>
</dbReference>
<protein>
    <recommendedName>
        <fullName evidence="2">histidine kinase</fullName>
        <ecNumber evidence="2">2.7.13.3</ecNumber>
    </recommendedName>
</protein>
<keyword evidence="8" id="KW-0547">Nucleotide-binding</keyword>
<evidence type="ECO:0000256" key="1">
    <source>
        <dbReference type="ARBA" id="ARBA00000085"/>
    </source>
</evidence>
<evidence type="ECO:0000259" key="7">
    <source>
        <dbReference type="PROSITE" id="PS50110"/>
    </source>
</evidence>
<dbReference type="Pfam" id="PF00512">
    <property type="entry name" value="HisKA"/>
    <property type="match status" value="1"/>
</dbReference>
<dbReference type="CDD" id="cd00130">
    <property type="entry name" value="PAS"/>
    <property type="match status" value="2"/>
</dbReference>
<dbReference type="Pfam" id="PF02518">
    <property type="entry name" value="HATPase_c"/>
    <property type="match status" value="1"/>
</dbReference>
<sequence length="671" mass="74183">MPTRSIAALQRLRRERDEARRDADRMRRAVDYADKLFRHSMRPMVIYDPAGGFIDCNEAAVRIYGMKSREDVIGLTPLDVQAPIQRNGIASADMMVNRKRLRAASAMRTGMEVFEALHQRPDGTQWDARVHLMRFEHEGRPLLQFTLEDVTEQRRQERMLMFNQYVVEHGGPMLWLETVHFTVVYANRAAHDHFGCAPGTLAGRPAPQLHANCSLAAYALHVADMRQHGGLIAFETQHRCDDGRLVEAEVSGFLADSGDGERLVLSLKDVTAQKHAQAQLLHAKEQAEDATRVKSEFLANMSHEIRTPMNGIIGMSHLALRSGLPPQQQHYVESIQRSAKVLLALLNDILDFSKIEAGKLQVEQVPFDLGEVLRNLASMIGQPAEDKGLRLVFDTPTDLPPRLLGDPLRLTQVLANLGSNAIKFSQQGEVTVGVDWQPTPPPEDAVLLRLEVRDTGPGIDPAQQARLFRAFEQGDTSTSRRFGGSGLGLAICRHLVELMGGRIDVESQPGVGSCFFFELRLQRQPDDCGQPAVPAPGWAARERLRGKRLLLAEDNPINQELAVALLEEVGAEVTVAPDGQAALACLAEQPFDLVLMDCQMPVMDGYDAARAIRQQTHWAGLPIIAMTANAMRGDHARALACGMNDHIAKPLDVDTMFATIARWLPPSADSA</sequence>
<dbReference type="InterPro" id="IPR013656">
    <property type="entry name" value="PAS_4"/>
</dbReference>
<dbReference type="EMBL" id="CP097636">
    <property type="protein sequence ID" value="URI09161.1"/>
    <property type="molecule type" value="Genomic_DNA"/>
</dbReference>
<dbReference type="InterPro" id="IPR000014">
    <property type="entry name" value="PAS"/>
</dbReference>
<dbReference type="RefSeq" id="WP_250197395.1">
    <property type="nucleotide sequence ID" value="NZ_CP097636.1"/>
</dbReference>
<dbReference type="SUPFAM" id="SSF52172">
    <property type="entry name" value="CheY-like"/>
    <property type="match status" value="1"/>
</dbReference>
<evidence type="ECO:0000256" key="4">
    <source>
        <dbReference type="ARBA" id="ARBA00023012"/>
    </source>
</evidence>
<reference evidence="8" key="1">
    <citation type="submission" date="2022-05" db="EMBL/GenBank/DDBJ databases">
        <title>An RpoN-dependent PEP-CTERM gene is involved in floc formation of an Aquincola tertiaricarbonis strain.</title>
        <authorList>
            <person name="Qiu D."/>
            <person name="Xia M."/>
        </authorList>
    </citation>
    <scope>NUCLEOTIDE SEQUENCE</scope>
    <source>
        <strain evidence="8">RN12</strain>
    </source>
</reference>
<dbReference type="Gene3D" id="3.30.450.20">
    <property type="entry name" value="PAS domain"/>
    <property type="match status" value="2"/>
</dbReference>
<feature type="modified residue" description="4-aspartylphosphate" evidence="5">
    <location>
        <position position="597"/>
    </location>
</feature>
<gene>
    <name evidence="8" type="ORF">MW290_26720</name>
</gene>
<dbReference type="SUPFAM" id="SSF55785">
    <property type="entry name" value="PYP-like sensor domain (PAS domain)"/>
    <property type="match status" value="2"/>
</dbReference>
<accession>A0ABY4SAS6</accession>
<dbReference type="InterPro" id="IPR011006">
    <property type="entry name" value="CheY-like_superfamily"/>
</dbReference>
<comment type="catalytic activity">
    <reaction evidence="1">
        <text>ATP + protein L-histidine = ADP + protein N-phospho-L-histidine.</text>
        <dbReference type="EC" id="2.7.13.3"/>
    </reaction>
</comment>